<evidence type="ECO:0000313" key="1">
    <source>
        <dbReference type="EMBL" id="CAE7256409.1"/>
    </source>
</evidence>
<proteinExistence type="predicted"/>
<sequence>MQRFRLVPGRPVDDITIGCKPNAISGKASTANEYLRKQVKNTQSYNKADPNNGKWALKGEAGSTFVCQI</sequence>
<dbReference type="OrthoDB" id="415855at2759"/>
<organism evidence="1 2">
    <name type="scientific">Symbiodinium pilosum</name>
    <name type="common">Dinoflagellate</name>
    <dbReference type="NCBI Taxonomy" id="2952"/>
    <lineage>
        <taxon>Eukaryota</taxon>
        <taxon>Sar</taxon>
        <taxon>Alveolata</taxon>
        <taxon>Dinophyceae</taxon>
        <taxon>Suessiales</taxon>
        <taxon>Symbiodiniaceae</taxon>
        <taxon>Symbiodinium</taxon>
    </lineage>
</organism>
<protein>
    <submittedName>
        <fullName evidence="1">Uncharacterized protein</fullName>
    </submittedName>
</protein>
<dbReference type="Proteomes" id="UP000649617">
    <property type="component" value="Unassembled WGS sequence"/>
</dbReference>
<gene>
    <name evidence="1" type="ORF">SPIL2461_LOCUS5215</name>
</gene>
<reference evidence="1" key="1">
    <citation type="submission" date="2021-02" db="EMBL/GenBank/DDBJ databases">
        <authorList>
            <person name="Dougan E. K."/>
            <person name="Rhodes N."/>
            <person name="Thang M."/>
            <person name="Chan C."/>
        </authorList>
    </citation>
    <scope>NUCLEOTIDE SEQUENCE</scope>
</reference>
<dbReference type="EMBL" id="CAJNIZ010007236">
    <property type="protein sequence ID" value="CAE7256409.1"/>
    <property type="molecule type" value="Genomic_DNA"/>
</dbReference>
<accession>A0A812M3J8</accession>
<comment type="caution">
    <text evidence="1">The sequence shown here is derived from an EMBL/GenBank/DDBJ whole genome shotgun (WGS) entry which is preliminary data.</text>
</comment>
<name>A0A812M3J8_SYMPI</name>
<dbReference type="AlphaFoldDB" id="A0A812M3J8"/>
<keyword evidence="2" id="KW-1185">Reference proteome</keyword>
<evidence type="ECO:0000313" key="2">
    <source>
        <dbReference type="Proteomes" id="UP000649617"/>
    </source>
</evidence>